<protein>
    <submittedName>
        <fullName evidence="2">COG3628 Phage baseplate assembly protein W</fullName>
    </submittedName>
</protein>
<dbReference type="EMBL" id="LR796186">
    <property type="protein sequence ID" value="CAB4125455.1"/>
    <property type="molecule type" value="Genomic_DNA"/>
</dbReference>
<accession>A0A6J5KW54</accession>
<organism evidence="2">
    <name type="scientific">uncultured Caudovirales phage</name>
    <dbReference type="NCBI Taxonomy" id="2100421"/>
    <lineage>
        <taxon>Viruses</taxon>
        <taxon>Duplodnaviria</taxon>
        <taxon>Heunggongvirae</taxon>
        <taxon>Uroviricota</taxon>
        <taxon>Caudoviricetes</taxon>
        <taxon>Peduoviridae</taxon>
        <taxon>Maltschvirus</taxon>
        <taxon>Maltschvirus maltsch</taxon>
    </lineage>
</organism>
<evidence type="ECO:0000259" key="1">
    <source>
        <dbReference type="Pfam" id="PF04965"/>
    </source>
</evidence>
<gene>
    <name evidence="2" type="ORF">UFOVP58_143</name>
</gene>
<proteinExistence type="predicted"/>
<dbReference type="SUPFAM" id="SSF160719">
    <property type="entry name" value="gpW/gp25-like"/>
    <property type="match status" value="1"/>
</dbReference>
<reference evidence="2" key="1">
    <citation type="submission" date="2020-04" db="EMBL/GenBank/DDBJ databases">
        <authorList>
            <person name="Chiriac C."/>
            <person name="Salcher M."/>
            <person name="Ghai R."/>
            <person name="Kavagutti S V."/>
        </authorList>
    </citation>
    <scope>NUCLEOTIDE SEQUENCE</scope>
</reference>
<dbReference type="InterPro" id="IPR007048">
    <property type="entry name" value="IraD/Gp25-like"/>
</dbReference>
<sequence>MTRNTVTFSDIDLNFSAHPVTGDITKRLDDSAINASIRNLVMTSNYERPFHSEIGSQVRNLLFEPASPISKLMLEKSISQTIQNFEPRVVLLSVNARFSPENNSVYVTVEYKIINTNAIQTVNLTLKRTR</sequence>
<dbReference type="Gene3D" id="3.10.450.40">
    <property type="match status" value="1"/>
</dbReference>
<name>A0A6J5KW54_9CAUD</name>
<dbReference type="Pfam" id="PF04965">
    <property type="entry name" value="GPW_gp25"/>
    <property type="match status" value="1"/>
</dbReference>
<evidence type="ECO:0000313" key="2">
    <source>
        <dbReference type="EMBL" id="CAB4125455.1"/>
    </source>
</evidence>
<feature type="domain" description="IraD/Gp25-like" evidence="1">
    <location>
        <begin position="31"/>
        <end position="117"/>
    </location>
</feature>